<dbReference type="InterPro" id="IPR033907">
    <property type="entry name" value="Endolysin_autolysin"/>
</dbReference>
<comment type="caution">
    <text evidence="5">The sequence shown here is derived from an EMBL/GenBank/DDBJ whole genome shotgun (WGS) entry which is preliminary data.</text>
</comment>
<evidence type="ECO:0000313" key="6">
    <source>
        <dbReference type="Proteomes" id="UP000297385"/>
    </source>
</evidence>
<dbReference type="InterPro" id="IPR002196">
    <property type="entry name" value="Glyco_hydro_24"/>
</dbReference>
<dbReference type="EC" id="3.2.1.17" evidence="4"/>
<keyword evidence="4 5" id="KW-0378">Hydrolase</keyword>
<keyword evidence="2 4" id="KW-0081">Bacteriolytic enzyme</keyword>
<dbReference type="SUPFAM" id="SSF53955">
    <property type="entry name" value="Lysozyme-like"/>
    <property type="match status" value="1"/>
</dbReference>
<dbReference type="EMBL" id="SNVI01000008">
    <property type="protein sequence ID" value="TFE36540.1"/>
    <property type="molecule type" value="Genomic_DNA"/>
</dbReference>
<dbReference type="Gene3D" id="1.10.530.40">
    <property type="match status" value="1"/>
</dbReference>
<keyword evidence="1 4" id="KW-0929">Antimicrobial</keyword>
<dbReference type="AlphaFoldDB" id="A0A4Y8MGG6"/>
<reference evidence="5 6" key="1">
    <citation type="submission" date="2019-03" db="EMBL/GenBank/DDBJ databases">
        <title>Complete Genome Sequence of Paraburkholderia dipogonis ICMP 19430T, a Nitrogen-fixing Symbiont of the South African Invasive Legume Dipogon lignosus in New Zealand.</title>
        <authorList>
            <person name="De Meyer S.E."/>
        </authorList>
    </citation>
    <scope>NUCLEOTIDE SEQUENCE [LARGE SCALE GENOMIC DNA]</scope>
    <source>
        <strain evidence="5 6">ICMP 19430</strain>
    </source>
</reference>
<protein>
    <recommendedName>
        <fullName evidence="4">Lysozyme</fullName>
        <ecNumber evidence="4">3.2.1.17</ecNumber>
    </recommendedName>
</protein>
<dbReference type="InterPro" id="IPR023346">
    <property type="entry name" value="Lysozyme-like_dom_sf"/>
</dbReference>
<dbReference type="Pfam" id="PF00959">
    <property type="entry name" value="Phage_lysozyme"/>
    <property type="match status" value="1"/>
</dbReference>
<evidence type="ECO:0000313" key="5">
    <source>
        <dbReference type="EMBL" id="TFE36540.1"/>
    </source>
</evidence>
<dbReference type="PANTHER" id="PTHR38107:SF3">
    <property type="entry name" value="LYSOZYME RRRD-RELATED"/>
    <property type="match status" value="1"/>
</dbReference>
<dbReference type="GO" id="GO:0009253">
    <property type="term" value="P:peptidoglycan catabolic process"/>
    <property type="evidence" value="ECO:0007669"/>
    <property type="project" value="InterPro"/>
</dbReference>
<sequence length="209" mass="22452">MDRAMFSGVVALIAGVSVYLLYQQAATVAAQTGESDYTALDAATTLVDEMTNGIANAVAPTPASQMDISAQGELFIRSRERCSLTKYRLGDGGETIGWGHYGAYGTLPASITQDQADAMFADDVQSRAAKWVRLYVTADVTQEQFDALCSLAYNMSPRSFKKFADSVNAGNGIDGIANQSVSWVPSNLQNGIQNRRNAEMMLFDSGVYA</sequence>
<accession>A0A4Y8MGG6</accession>
<comment type="catalytic activity">
    <reaction evidence="4">
        <text>Hydrolysis of (1-&gt;4)-beta-linkages between N-acetylmuramic acid and N-acetyl-D-glucosamine residues in a peptidoglycan and between N-acetyl-D-glucosamine residues in chitodextrins.</text>
        <dbReference type="EC" id="3.2.1.17"/>
    </reaction>
</comment>
<dbReference type="GO" id="GO:0003796">
    <property type="term" value="F:lysozyme activity"/>
    <property type="evidence" value="ECO:0007669"/>
    <property type="project" value="UniProtKB-EC"/>
</dbReference>
<evidence type="ECO:0000256" key="4">
    <source>
        <dbReference type="RuleBase" id="RU003788"/>
    </source>
</evidence>
<keyword evidence="3" id="KW-1035">Host cytoplasm</keyword>
<dbReference type="PANTHER" id="PTHR38107">
    <property type="match status" value="1"/>
</dbReference>
<dbReference type="GO" id="GO:0042742">
    <property type="term" value="P:defense response to bacterium"/>
    <property type="evidence" value="ECO:0007669"/>
    <property type="project" value="UniProtKB-KW"/>
</dbReference>
<dbReference type="GO" id="GO:0031640">
    <property type="term" value="P:killing of cells of another organism"/>
    <property type="evidence" value="ECO:0007669"/>
    <property type="project" value="UniProtKB-KW"/>
</dbReference>
<evidence type="ECO:0000256" key="1">
    <source>
        <dbReference type="ARBA" id="ARBA00022529"/>
    </source>
</evidence>
<dbReference type="InterPro" id="IPR023347">
    <property type="entry name" value="Lysozyme_dom_sf"/>
</dbReference>
<dbReference type="CDD" id="cd00737">
    <property type="entry name" value="lyz_endolysin_autolysin"/>
    <property type="match status" value="1"/>
</dbReference>
<dbReference type="RefSeq" id="WP_134466639.1">
    <property type="nucleotide sequence ID" value="NZ_SNVI01000008.1"/>
</dbReference>
<gene>
    <name evidence="5" type="ORF">E2553_43210</name>
</gene>
<dbReference type="GO" id="GO:0016998">
    <property type="term" value="P:cell wall macromolecule catabolic process"/>
    <property type="evidence" value="ECO:0007669"/>
    <property type="project" value="InterPro"/>
</dbReference>
<organism evidence="5 6">
    <name type="scientific">Paraburkholderia dipogonis</name>
    <dbReference type="NCBI Taxonomy" id="1211383"/>
    <lineage>
        <taxon>Bacteria</taxon>
        <taxon>Pseudomonadati</taxon>
        <taxon>Pseudomonadota</taxon>
        <taxon>Betaproteobacteria</taxon>
        <taxon>Burkholderiales</taxon>
        <taxon>Burkholderiaceae</taxon>
        <taxon>Paraburkholderia</taxon>
    </lineage>
</organism>
<evidence type="ECO:0000256" key="3">
    <source>
        <dbReference type="ARBA" id="ARBA00023200"/>
    </source>
</evidence>
<keyword evidence="4" id="KW-0326">Glycosidase</keyword>
<dbReference type="Proteomes" id="UP000297385">
    <property type="component" value="Unassembled WGS sequence"/>
</dbReference>
<proteinExistence type="inferred from homology"/>
<dbReference type="InterPro" id="IPR051018">
    <property type="entry name" value="Bacteriophage_GH24"/>
</dbReference>
<name>A0A4Y8MGG6_9BURK</name>
<evidence type="ECO:0000256" key="2">
    <source>
        <dbReference type="ARBA" id="ARBA00022638"/>
    </source>
</evidence>
<comment type="similarity">
    <text evidence="4">Belongs to the glycosyl hydrolase 24 family.</text>
</comment>